<evidence type="ECO:0000256" key="9">
    <source>
        <dbReference type="ARBA" id="ARBA00022833"/>
    </source>
</evidence>
<evidence type="ECO:0000256" key="4">
    <source>
        <dbReference type="ARBA" id="ARBA00022475"/>
    </source>
</evidence>
<dbReference type="EMBL" id="VSSQ01041722">
    <property type="protein sequence ID" value="MPM95201.1"/>
    <property type="molecule type" value="Genomic_DNA"/>
</dbReference>
<comment type="similarity">
    <text evidence="3">Belongs to the peptidase M50B family.</text>
</comment>
<keyword evidence="5" id="KW-0645">Protease</keyword>
<dbReference type="GO" id="GO:0005886">
    <property type="term" value="C:plasma membrane"/>
    <property type="evidence" value="ECO:0007669"/>
    <property type="project" value="UniProtKB-SubCell"/>
</dbReference>
<organism evidence="15">
    <name type="scientific">bioreactor metagenome</name>
    <dbReference type="NCBI Taxonomy" id="1076179"/>
    <lineage>
        <taxon>unclassified sequences</taxon>
        <taxon>metagenomes</taxon>
        <taxon>ecological metagenomes</taxon>
    </lineage>
</organism>
<proteinExistence type="inferred from homology"/>
<reference evidence="15" key="1">
    <citation type="submission" date="2019-08" db="EMBL/GenBank/DDBJ databases">
        <authorList>
            <person name="Kucharzyk K."/>
            <person name="Murdoch R.W."/>
            <person name="Higgins S."/>
            <person name="Loffler F."/>
        </authorList>
    </citation>
    <scope>NUCLEOTIDE SEQUENCE</scope>
</reference>
<keyword evidence="6 13" id="KW-0812">Transmembrane</keyword>
<dbReference type="AlphaFoldDB" id="A0A645E0Y0"/>
<feature type="transmembrane region" description="Helical" evidence="13">
    <location>
        <begin position="204"/>
        <end position="222"/>
    </location>
</feature>
<evidence type="ECO:0000256" key="11">
    <source>
        <dbReference type="ARBA" id="ARBA00023049"/>
    </source>
</evidence>
<dbReference type="GO" id="GO:0046872">
    <property type="term" value="F:metal ion binding"/>
    <property type="evidence" value="ECO:0007669"/>
    <property type="project" value="UniProtKB-KW"/>
</dbReference>
<evidence type="ECO:0000256" key="1">
    <source>
        <dbReference type="ARBA" id="ARBA00001947"/>
    </source>
</evidence>
<dbReference type="PANTHER" id="PTHR35864:SF1">
    <property type="entry name" value="ZINC METALLOPROTEASE YWHC-RELATED"/>
    <property type="match status" value="1"/>
</dbReference>
<name>A0A645E0Y0_9ZZZZ</name>
<protein>
    <recommendedName>
        <fullName evidence="14">Peptidase M50 domain-containing protein</fullName>
    </recommendedName>
</protein>
<keyword evidence="8" id="KW-0378">Hydrolase</keyword>
<evidence type="ECO:0000256" key="13">
    <source>
        <dbReference type="SAM" id="Phobius"/>
    </source>
</evidence>
<gene>
    <name evidence="15" type="ORF">SDC9_142354</name>
</gene>
<dbReference type="InterPro" id="IPR008915">
    <property type="entry name" value="Peptidase_M50"/>
</dbReference>
<evidence type="ECO:0000256" key="2">
    <source>
        <dbReference type="ARBA" id="ARBA00004651"/>
    </source>
</evidence>
<evidence type="ECO:0000256" key="10">
    <source>
        <dbReference type="ARBA" id="ARBA00022989"/>
    </source>
</evidence>
<dbReference type="InterPro" id="IPR044537">
    <property type="entry name" value="Rip2-like"/>
</dbReference>
<feature type="domain" description="Peptidase M50" evidence="14">
    <location>
        <begin position="42"/>
        <end position="191"/>
    </location>
</feature>
<dbReference type="PANTHER" id="PTHR35864">
    <property type="entry name" value="ZINC METALLOPROTEASE MJ0611-RELATED"/>
    <property type="match status" value="1"/>
</dbReference>
<evidence type="ECO:0000256" key="6">
    <source>
        <dbReference type="ARBA" id="ARBA00022692"/>
    </source>
</evidence>
<keyword evidence="11" id="KW-0482">Metalloprotease</keyword>
<evidence type="ECO:0000259" key="14">
    <source>
        <dbReference type="Pfam" id="PF02163"/>
    </source>
</evidence>
<dbReference type="InterPro" id="IPR052348">
    <property type="entry name" value="Metallopeptidase_M50B"/>
</dbReference>
<evidence type="ECO:0000256" key="5">
    <source>
        <dbReference type="ARBA" id="ARBA00022670"/>
    </source>
</evidence>
<feature type="transmembrane region" description="Helical" evidence="13">
    <location>
        <begin position="35"/>
        <end position="61"/>
    </location>
</feature>
<keyword evidence="7" id="KW-0479">Metal-binding</keyword>
<dbReference type="GO" id="GO:0008237">
    <property type="term" value="F:metallopeptidase activity"/>
    <property type="evidence" value="ECO:0007669"/>
    <property type="project" value="UniProtKB-KW"/>
</dbReference>
<sequence>MYSDEIIGILDTEPKGGKALSAWTNFTHNLDWTQLLIYALRVVAVLICIVFHEVCHGYAAYLMGDTTAKRMHRLSLNPLRHIDPFGALMMLTVGFGWAKPVPIDMRRFKHPKLGMAVTALAGPASNFVLAYVALLLQAALYAFYNVSSSVYLYYFLNFLTMLATLSIGLGIFNIIPFPPLDGSKVVGALLPNDLYYSVLRYERYGMFILMAVLWSGILDSYLSVALNWAWDVLFSASAWPYYLVTSLM</sequence>
<comment type="subcellular location">
    <subcellularLocation>
        <location evidence="2">Cell membrane</location>
        <topology evidence="2">Multi-pass membrane protein</topology>
    </subcellularLocation>
</comment>
<keyword evidence="4" id="KW-1003">Cell membrane</keyword>
<feature type="transmembrane region" description="Helical" evidence="13">
    <location>
        <begin position="81"/>
        <end position="98"/>
    </location>
</feature>
<feature type="transmembrane region" description="Helical" evidence="13">
    <location>
        <begin position="119"/>
        <end position="144"/>
    </location>
</feature>
<dbReference type="CDD" id="cd06158">
    <property type="entry name" value="S2P-M50_like_1"/>
    <property type="match status" value="1"/>
</dbReference>
<evidence type="ECO:0000313" key="15">
    <source>
        <dbReference type="EMBL" id="MPM95201.1"/>
    </source>
</evidence>
<comment type="caution">
    <text evidence="15">The sequence shown here is derived from an EMBL/GenBank/DDBJ whole genome shotgun (WGS) entry which is preliminary data.</text>
</comment>
<evidence type="ECO:0000256" key="7">
    <source>
        <dbReference type="ARBA" id="ARBA00022723"/>
    </source>
</evidence>
<dbReference type="GO" id="GO:0006508">
    <property type="term" value="P:proteolysis"/>
    <property type="evidence" value="ECO:0007669"/>
    <property type="project" value="UniProtKB-KW"/>
</dbReference>
<evidence type="ECO:0000256" key="8">
    <source>
        <dbReference type="ARBA" id="ARBA00022801"/>
    </source>
</evidence>
<feature type="transmembrane region" description="Helical" evidence="13">
    <location>
        <begin position="150"/>
        <end position="175"/>
    </location>
</feature>
<evidence type="ECO:0000256" key="3">
    <source>
        <dbReference type="ARBA" id="ARBA00007931"/>
    </source>
</evidence>
<accession>A0A645E0Y0</accession>
<keyword evidence="10 13" id="KW-1133">Transmembrane helix</keyword>
<evidence type="ECO:0000256" key="12">
    <source>
        <dbReference type="ARBA" id="ARBA00023136"/>
    </source>
</evidence>
<keyword evidence="12 13" id="KW-0472">Membrane</keyword>
<comment type="cofactor">
    <cofactor evidence="1">
        <name>Zn(2+)</name>
        <dbReference type="ChEBI" id="CHEBI:29105"/>
    </cofactor>
</comment>
<dbReference type="Pfam" id="PF02163">
    <property type="entry name" value="Peptidase_M50"/>
    <property type="match status" value="1"/>
</dbReference>
<keyword evidence="9" id="KW-0862">Zinc</keyword>